<dbReference type="AlphaFoldDB" id="A0AAN6M112"/>
<keyword evidence="7" id="KW-0687">Ribonucleoprotein</keyword>
<keyword evidence="5" id="KW-0496">Mitochondrion</keyword>
<comment type="caution">
    <text evidence="10">The sequence shown here is derived from an EMBL/GenBank/DDBJ whole genome shotgun (WGS) entry which is preliminary data.</text>
</comment>
<keyword evidence="4" id="KW-0805">Transcription regulation</keyword>
<dbReference type="GO" id="GO:0005739">
    <property type="term" value="C:mitochondrion"/>
    <property type="evidence" value="ECO:0007669"/>
    <property type="project" value="UniProtKB-SubCell"/>
</dbReference>
<comment type="subcellular location">
    <subcellularLocation>
        <location evidence="1">Mitochondrion</location>
    </subcellularLocation>
</comment>
<evidence type="ECO:0000256" key="2">
    <source>
        <dbReference type="ARBA" id="ARBA00010741"/>
    </source>
</evidence>
<dbReference type="GO" id="GO:0003697">
    <property type="term" value="F:single-stranded DNA binding"/>
    <property type="evidence" value="ECO:0007669"/>
    <property type="project" value="InterPro"/>
</dbReference>
<evidence type="ECO:0000256" key="8">
    <source>
        <dbReference type="ARBA" id="ARBA00035185"/>
    </source>
</evidence>
<evidence type="ECO:0000256" key="9">
    <source>
        <dbReference type="SAM" id="MobiDB-lite"/>
    </source>
</evidence>
<evidence type="ECO:0000256" key="7">
    <source>
        <dbReference type="ARBA" id="ARBA00023274"/>
    </source>
</evidence>
<sequence length="506" mass="59000">MPRNLAKLRFRAPKQLAQPNLHRFAAGQEDKFHARLRAHALDLSKPQTPLSLHIVVNPKWKQQPGKKPHRLAYKPHTVRDLVDPEGTAKHGQIIYVFANIKTGQVIYSLVELLDTYHLDQLPFLGKHSKPQYIRPDEWTPHCVVTFPFPEQGLQAFRKLREFRHLHETSWDKTNPEWIRLTAHARMRRIMNQVANTSADLAEVLKIQERQSVDMRRRFIEQEKISLGLMKKMWDETEALVQEGKEANDTKWLQAQINSLEFQLGTKRNRDEADVKRLRDAKKGHEVRLRRVLRARRKIEQLRQVEQTDEFKKMQEEHASQAALAREPGAEERLKGLRQAIALHGKPIQVSESEEPMPVDERTLAQKEAELLKLEDAFHAKLRADARDHPVTRDILPAEHKKQLPRPFATDIEIQWADLRNAEYAADNWPEDVIHDTLNLRSSRQDVNFLNAEQYQASVQNEVNDVIKEMEREALKAQGLEEPEPEPEKTGVWKYLPEKNPFKRAEA</sequence>
<feature type="compositionally biased region" description="Basic and acidic residues" evidence="9">
    <location>
        <begin position="485"/>
        <end position="506"/>
    </location>
</feature>
<keyword evidence="6" id="KW-0804">Transcription</keyword>
<proteinExistence type="inferred from homology"/>
<dbReference type="Pfam" id="PF12829">
    <property type="entry name" value="Mhr1"/>
    <property type="match status" value="1"/>
</dbReference>
<protein>
    <recommendedName>
        <fullName evidence="8">Large ribosomal subunit protein mL67</fullName>
    </recommendedName>
</protein>
<evidence type="ECO:0000256" key="6">
    <source>
        <dbReference type="ARBA" id="ARBA00023163"/>
    </source>
</evidence>
<dbReference type="GO" id="GO:0000150">
    <property type="term" value="F:DNA strand exchange activity"/>
    <property type="evidence" value="ECO:0007669"/>
    <property type="project" value="InterPro"/>
</dbReference>
<reference evidence="10 11" key="1">
    <citation type="submission" date="2021-02" db="EMBL/GenBank/DDBJ databases">
        <title>Genome assembly of Pseudopithomyces chartarum.</title>
        <authorList>
            <person name="Jauregui R."/>
            <person name="Singh J."/>
            <person name="Voisey C."/>
        </authorList>
    </citation>
    <scope>NUCLEOTIDE SEQUENCE [LARGE SCALE GENOMIC DNA]</scope>
    <source>
        <strain evidence="10 11">AGR01</strain>
    </source>
</reference>
<keyword evidence="3" id="KW-0689">Ribosomal protein</keyword>
<dbReference type="EMBL" id="WVTA01000005">
    <property type="protein sequence ID" value="KAK3209757.1"/>
    <property type="molecule type" value="Genomic_DNA"/>
</dbReference>
<evidence type="ECO:0000313" key="10">
    <source>
        <dbReference type="EMBL" id="KAK3209757.1"/>
    </source>
</evidence>
<dbReference type="GO" id="GO:0005840">
    <property type="term" value="C:ribosome"/>
    <property type="evidence" value="ECO:0007669"/>
    <property type="project" value="UniProtKB-KW"/>
</dbReference>
<evidence type="ECO:0000256" key="1">
    <source>
        <dbReference type="ARBA" id="ARBA00004173"/>
    </source>
</evidence>
<comment type="similarity">
    <text evidence="2">Belongs to the mitochondrion-specific ribosomal protein mL67 family.</text>
</comment>
<evidence type="ECO:0000256" key="5">
    <source>
        <dbReference type="ARBA" id="ARBA00023128"/>
    </source>
</evidence>
<evidence type="ECO:0000313" key="11">
    <source>
        <dbReference type="Proteomes" id="UP001280581"/>
    </source>
</evidence>
<accession>A0AAN6M112</accession>
<evidence type="ECO:0000256" key="4">
    <source>
        <dbReference type="ARBA" id="ARBA00023015"/>
    </source>
</evidence>
<gene>
    <name evidence="10" type="ORF">GRF29_44g514036</name>
</gene>
<evidence type="ECO:0000256" key="3">
    <source>
        <dbReference type="ARBA" id="ARBA00022980"/>
    </source>
</evidence>
<dbReference type="GO" id="GO:1990904">
    <property type="term" value="C:ribonucleoprotein complex"/>
    <property type="evidence" value="ECO:0007669"/>
    <property type="project" value="UniProtKB-KW"/>
</dbReference>
<dbReference type="PANTHER" id="PTHR28184:SF1">
    <property type="entry name" value="LARGE RIBOSOMAL SUBUNIT PROTEIN ML67"/>
    <property type="match status" value="1"/>
</dbReference>
<organism evidence="10 11">
    <name type="scientific">Pseudopithomyces chartarum</name>
    <dbReference type="NCBI Taxonomy" id="1892770"/>
    <lineage>
        <taxon>Eukaryota</taxon>
        <taxon>Fungi</taxon>
        <taxon>Dikarya</taxon>
        <taxon>Ascomycota</taxon>
        <taxon>Pezizomycotina</taxon>
        <taxon>Dothideomycetes</taxon>
        <taxon>Pleosporomycetidae</taxon>
        <taxon>Pleosporales</taxon>
        <taxon>Massarineae</taxon>
        <taxon>Didymosphaeriaceae</taxon>
        <taxon>Pseudopithomyces</taxon>
    </lineage>
</organism>
<dbReference type="InterPro" id="IPR024629">
    <property type="entry name" value="Ribosomal_mL67"/>
</dbReference>
<dbReference type="Proteomes" id="UP001280581">
    <property type="component" value="Unassembled WGS sequence"/>
</dbReference>
<dbReference type="GO" id="GO:0003735">
    <property type="term" value="F:structural constituent of ribosome"/>
    <property type="evidence" value="ECO:0007669"/>
    <property type="project" value="TreeGrafter"/>
</dbReference>
<keyword evidence="11" id="KW-1185">Reference proteome</keyword>
<name>A0AAN6M112_9PLEO</name>
<dbReference type="PANTHER" id="PTHR28184">
    <property type="entry name" value="MITOCHONDRIAL HOMOLOGOUS RECOMBINATION PROTEIN 1"/>
    <property type="match status" value="1"/>
</dbReference>
<feature type="region of interest" description="Disordered" evidence="9">
    <location>
        <begin position="473"/>
        <end position="506"/>
    </location>
</feature>